<dbReference type="RefSeq" id="WP_137091760.1">
    <property type="nucleotide sequence ID" value="NZ_CP028923.1"/>
</dbReference>
<dbReference type="InterPro" id="IPR000719">
    <property type="entry name" value="Prot_kinase_dom"/>
</dbReference>
<gene>
    <name evidence="2" type="ORF">DCC35_16155</name>
</gene>
<dbReference type="InterPro" id="IPR011009">
    <property type="entry name" value="Kinase-like_dom_sf"/>
</dbReference>
<dbReference type="GO" id="GO:0005737">
    <property type="term" value="C:cytoplasm"/>
    <property type="evidence" value="ECO:0007669"/>
    <property type="project" value="TreeGrafter"/>
</dbReference>
<dbReference type="PANTHER" id="PTHR24361">
    <property type="entry name" value="MITOGEN-ACTIVATED KINASE KINASE KINASE"/>
    <property type="match status" value="1"/>
</dbReference>
<keyword evidence="3" id="KW-1185">Reference proteome</keyword>
<dbReference type="SUPFAM" id="SSF56112">
    <property type="entry name" value="Protein kinase-like (PK-like)"/>
    <property type="match status" value="1"/>
</dbReference>
<dbReference type="GO" id="GO:0004674">
    <property type="term" value="F:protein serine/threonine kinase activity"/>
    <property type="evidence" value="ECO:0007669"/>
    <property type="project" value="TreeGrafter"/>
</dbReference>
<organism evidence="2 3">
    <name type="scientific">Mangrovivirga cuniculi</name>
    <dbReference type="NCBI Taxonomy" id="2715131"/>
    <lineage>
        <taxon>Bacteria</taxon>
        <taxon>Pseudomonadati</taxon>
        <taxon>Bacteroidota</taxon>
        <taxon>Cytophagia</taxon>
        <taxon>Cytophagales</taxon>
        <taxon>Mangrovivirgaceae</taxon>
        <taxon>Mangrovivirga</taxon>
    </lineage>
</organism>
<dbReference type="AlphaFoldDB" id="A0A4D7JZM4"/>
<evidence type="ECO:0000259" key="1">
    <source>
        <dbReference type="PROSITE" id="PS50011"/>
    </source>
</evidence>
<dbReference type="Pfam" id="PF00069">
    <property type="entry name" value="Pkinase"/>
    <property type="match status" value="1"/>
</dbReference>
<dbReference type="EMBL" id="CP028923">
    <property type="protein sequence ID" value="QCK16165.1"/>
    <property type="molecule type" value="Genomic_DNA"/>
</dbReference>
<evidence type="ECO:0000313" key="3">
    <source>
        <dbReference type="Proteomes" id="UP000298616"/>
    </source>
</evidence>
<dbReference type="KEGG" id="fpf:DCC35_16155"/>
<proteinExistence type="predicted"/>
<feature type="domain" description="Protein kinase" evidence="1">
    <location>
        <begin position="9"/>
        <end position="182"/>
    </location>
</feature>
<reference evidence="2 3" key="1">
    <citation type="submission" date="2018-04" db="EMBL/GenBank/DDBJ databases">
        <title>Complete genome uncultured novel isolate.</title>
        <authorList>
            <person name="Merlino G."/>
        </authorList>
    </citation>
    <scope>NUCLEOTIDE SEQUENCE [LARGE SCALE GENOMIC DNA]</scope>
    <source>
        <strain evidence="3">R1DC9</strain>
    </source>
</reference>
<dbReference type="OrthoDB" id="9813021at2"/>
<dbReference type="SMART" id="SM00220">
    <property type="entry name" value="S_TKc"/>
    <property type="match status" value="1"/>
</dbReference>
<sequence>MKDIIRLEGEEAKKIAEGRNSLIYFQQNDDLDKSVLIKIIREERNFYPYTSQILNEYELLKEIDLKGVRKSHGQTVVDGCPAVILNYVEGLTLKEYLQKLAPPFIERMQVAIAICKVIEKVHQNDIIHKDINSYNILVNNNQEVNLIDFGLATRLNTKTEVQNVSNYVAGTLAYISPSKPGA</sequence>
<name>A0A4D7JZM4_9BACT</name>
<dbReference type="InterPro" id="IPR053235">
    <property type="entry name" value="Ser_Thr_kinase"/>
</dbReference>
<protein>
    <recommendedName>
        <fullName evidence="1">Protein kinase domain-containing protein</fullName>
    </recommendedName>
</protein>
<dbReference type="Proteomes" id="UP000298616">
    <property type="component" value="Chromosome"/>
</dbReference>
<dbReference type="GO" id="GO:0005524">
    <property type="term" value="F:ATP binding"/>
    <property type="evidence" value="ECO:0007669"/>
    <property type="project" value="InterPro"/>
</dbReference>
<evidence type="ECO:0000313" key="2">
    <source>
        <dbReference type="EMBL" id="QCK16165.1"/>
    </source>
</evidence>
<accession>A0A4D7JZM4</accession>
<dbReference type="PROSITE" id="PS50011">
    <property type="entry name" value="PROTEIN_KINASE_DOM"/>
    <property type="match status" value="1"/>
</dbReference>
<dbReference type="Gene3D" id="1.10.510.10">
    <property type="entry name" value="Transferase(Phosphotransferase) domain 1"/>
    <property type="match status" value="1"/>
</dbReference>